<dbReference type="EMBL" id="SMTK01000001">
    <property type="protein sequence ID" value="TDK27618.1"/>
    <property type="molecule type" value="Genomic_DNA"/>
</dbReference>
<dbReference type="Proteomes" id="UP000295411">
    <property type="component" value="Unassembled WGS sequence"/>
</dbReference>
<keyword evidence="2" id="KW-1133">Transmembrane helix</keyword>
<dbReference type="Pfam" id="PF26366">
    <property type="entry name" value="DUF8094"/>
    <property type="match status" value="1"/>
</dbReference>
<reference evidence="4 5" key="1">
    <citation type="submission" date="2019-03" db="EMBL/GenBank/DDBJ databases">
        <title>Arthrobacter sp. nov., an bacterium isolated from biocrust in Mu Us Desert.</title>
        <authorList>
            <person name="Lixiong L."/>
        </authorList>
    </citation>
    <scope>NUCLEOTIDE SEQUENCE [LARGE SCALE GENOMIC DNA]</scope>
    <source>
        <strain evidence="4 5">SLN-3</strain>
    </source>
</reference>
<evidence type="ECO:0000256" key="2">
    <source>
        <dbReference type="SAM" id="Phobius"/>
    </source>
</evidence>
<sequence>MKTAVSIIIAGVLLMLIGIGQRTFWAPPETVTFSVPAGAETGPVTVIDAAARNNDAGDVDIAVKSGGAFTLAVGRAADVDAWVGDAAHLRVTGVGDEELKTEFTDGEATVPDPRGADLWTSEETAEGSVTHSWINPAEGDFSILLVSDGTAAAPSDISITEPNDASTPLAVPLIVAGALLAVLGIALLFVAPRSTGSGRGRSTPAPEGSRAYLRQQRAGADRGARARRMVHPVAVAAAALLAGTAVAGPAAAQPAIQQQTKPAEGGSGEGRPGAPAVLEPQLERILDSVATTVAEADAAADSKLLQPRTAGAALELRTAGYAVRAKDKKASAPAPVAGSPVLTRIVPAAGEWPRTVLALTKGEGNPVPQALVLTQDSPRTNYKLVSAIQMLPGTTFPASAADGALKELAPDAADGLAMAPQAAVAAIADFLTSPKGKHNGTFEANSFADAITGFQSGVVADRNNAAATISFRHVAQAPNTRALGTEDGGAVVFGYLKHTYSSVPKGRGDSIDLNGTIYETLTGREKTEKGIDVNYGEAVMMYVPPAGSKDKIRVIGAAQQLLAAKLK</sequence>
<dbReference type="InterPro" id="IPR058407">
    <property type="entry name" value="DUF8094"/>
</dbReference>
<name>A0A4R5U214_9MICC</name>
<evidence type="ECO:0000313" key="5">
    <source>
        <dbReference type="Proteomes" id="UP000295411"/>
    </source>
</evidence>
<gene>
    <name evidence="4" type="ORF">E2F48_00280</name>
</gene>
<organism evidence="4 5">
    <name type="scientific">Arthrobacter crusticola</name>
    <dbReference type="NCBI Taxonomy" id="2547960"/>
    <lineage>
        <taxon>Bacteria</taxon>
        <taxon>Bacillati</taxon>
        <taxon>Actinomycetota</taxon>
        <taxon>Actinomycetes</taxon>
        <taxon>Micrococcales</taxon>
        <taxon>Micrococcaceae</taxon>
        <taxon>Arthrobacter</taxon>
    </lineage>
</organism>
<accession>A0A4R5U214</accession>
<feature type="compositionally biased region" description="Low complexity" evidence="1">
    <location>
        <begin position="253"/>
        <end position="263"/>
    </location>
</feature>
<feature type="transmembrane region" description="Helical" evidence="2">
    <location>
        <begin position="169"/>
        <end position="191"/>
    </location>
</feature>
<feature type="region of interest" description="Disordered" evidence="1">
    <location>
        <begin position="253"/>
        <end position="275"/>
    </location>
</feature>
<evidence type="ECO:0000256" key="1">
    <source>
        <dbReference type="SAM" id="MobiDB-lite"/>
    </source>
</evidence>
<evidence type="ECO:0000313" key="4">
    <source>
        <dbReference type="EMBL" id="TDK27618.1"/>
    </source>
</evidence>
<protein>
    <recommendedName>
        <fullName evidence="3">DUF8094 domain-containing protein</fullName>
    </recommendedName>
</protein>
<feature type="region of interest" description="Disordered" evidence="1">
    <location>
        <begin position="195"/>
        <end position="224"/>
    </location>
</feature>
<feature type="domain" description="DUF8094" evidence="3">
    <location>
        <begin position="274"/>
        <end position="565"/>
    </location>
</feature>
<keyword evidence="5" id="KW-1185">Reference proteome</keyword>
<keyword evidence="2" id="KW-0812">Transmembrane</keyword>
<comment type="caution">
    <text evidence="4">The sequence shown here is derived from an EMBL/GenBank/DDBJ whole genome shotgun (WGS) entry which is preliminary data.</text>
</comment>
<feature type="transmembrane region" description="Helical" evidence="2">
    <location>
        <begin position="232"/>
        <end position="252"/>
    </location>
</feature>
<keyword evidence="2" id="KW-0472">Membrane</keyword>
<dbReference type="RefSeq" id="WP_133402050.1">
    <property type="nucleotide sequence ID" value="NZ_SMTK01000001.1"/>
</dbReference>
<dbReference type="OrthoDB" id="3265533at2"/>
<proteinExistence type="predicted"/>
<evidence type="ECO:0000259" key="3">
    <source>
        <dbReference type="Pfam" id="PF26366"/>
    </source>
</evidence>
<dbReference type="AlphaFoldDB" id="A0A4R5U214"/>